<reference evidence="3" key="1">
    <citation type="journal article" date="2014" name="Genome Announc.">
        <title>Draft genome sequence of Colletotrichum sublineola, a destructive pathogen of cultivated sorghum.</title>
        <authorList>
            <person name="Baroncelli R."/>
            <person name="Sanz-Martin J.M."/>
            <person name="Rech G.E."/>
            <person name="Sukno S.A."/>
            <person name="Thon M.R."/>
        </authorList>
    </citation>
    <scope>NUCLEOTIDE SEQUENCE [LARGE SCALE GENOMIC DNA]</scope>
    <source>
        <strain evidence="3">TX430BB</strain>
    </source>
</reference>
<dbReference type="EMBL" id="JMSE01000786">
    <property type="protein sequence ID" value="KDN67644.1"/>
    <property type="molecule type" value="Genomic_DNA"/>
</dbReference>
<comment type="caution">
    <text evidence="2">The sequence shown here is derived from an EMBL/GenBank/DDBJ whole genome shotgun (WGS) entry which is preliminary data.</text>
</comment>
<gene>
    <name evidence="2" type="ORF">CSUB01_07333</name>
</gene>
<feature type="region of interest" description="Disordered" evidence="1">
    <location>
        <begin position="78"/>
        <end position="230"/>
    </location>
</feature>
<protein>
    <submittedName>
        <fullName evidence="2">Uncharacterized protein</fullName>
    </submittedName>
</protein>
<organism evidence="2 3">
    <name type="scientific">Colletotrichum sublineola</name>
    <name type="common">Sorghum anthracnose fungus</name>
    <dbReference type="NCBI Taxonomy" id="1173701"/>
    <lineage>
        <taxon>Eukaryota</taxon>
        <taxon>Fungi</taxon>
        <taxon>Dikarya</taxon>
        <taxon>Ascomycota</taxon>
        <taxon>Pezizomycotina</taxon>
        <taxon>Sordariomycetes</taxon>
        <taxon>Hypocreomycetidae</taxon>
        <taxon>Glomerellales</taxon>
        <taxon>Glomerellaceae</taxon>
        <taxon>Colletotrichum</taxon>
        <taxon>Colletotrichum graminicola species complex</taxon>
    </lineage>
</organism>
<feature type="compositionally biased region" description="Gly residues" evidence="1">
    <location>
        <begin position="177"/>
        <end position="191"/>
    </location>
</feature>
<feature type="compositionally biased region" description="Basic and acidic residues" evidence="1">
    <location>
        <begin position="100"/>
        <end position="112"/>
    </location>
</feature>
<evidence type="ECO:0000313" key="3">
    <source>
        <dbReference type="Proteomes" id="UP000027238"/>
    </source>
</evidence>
<sequence length="314" mass="34961">MIQIAPSFLNIVWPQSCGPTYRREREGERERERERDARTQVWSTSFCFPRYILFSIMERPELQLHELQVLQKQHMRQMQEGPQRYEDGGLASSEEEAEQVADRRGGGERGLRDFNYNGRVRNGEPGSQRASSGVLGQHHPPPRNSVSNYSTYSSYPPSLDGAEDHGQDGRGVEGDDLGGGAAGGNSSGFGRGAPPPRPPRSPPPPLPHIAQPKRQPSMEVPPAPGTANTVNTIGTDVTVVAGTESVQKVRQPPPTYVPSQDHYNRVRFVDEVDRGPSPRPVDKAQIKGCHSTRLLWMYACCAYFCYRCVMDEDF</sequence>
<name>A0A066XJ12_COLSU</name>
<dbReference type="AlphaFoldDB" id="A0A066XJ12"/>
<dbReference type="OrthoDB" id="4844889at2759"/>
<dbReference type="eggNOG" id="ENOG502TDV5">
    <property type="taxonomic scope" value="Eukaryota"/>
</dbReference>
<feature type="compositionally biased region" description="Low complexity" evidence="1">
    <location>
        <begin position="144"/>
        <end position="158"/>
    </location>
</feature>
<accession>A0A066XJ12</accession>
<dbReference type="HOGENOM" id="CLU_1077728_0_0_1"/>
<proteinExistence type="predicted"/>
<feature type="compositionally biased region" description="Pro residues" evidence="1">
    <location>
        <begin position="193"/>
        <end position="207"/>
    </location>
</feature>
<dbReference type="Proteomes" id="UP000027238">
    <property type="component" value="Unassembled WGS sequence"/>
</dbReference>
<evidence type="ECO:0000256" key="1">
    <source>
        <dbReference type="SAM" id="MobiDB-lite"/>
    </source>
</evidence>
<feature type="compositionally biased region" description="Basic and acidic residues" evidence="1">
    <location>
        <begin position="162"/>
        <end position="173"/>
    </location>
</feature>
<dbReference type="OMA" id="NYNGRVR"/>
<evidence type="ECO:0000313" key="2">
    <source>
        <dbReference type="EMBL" id="KDN67644.1"/>
    </source>
</evidence>
<keyword evidence="3" id="KW-1185">Reference proteome</keyword>